<gene>
    <name evidence="1" type="ORF">RCOM_1424620</name>
</gene>
<protein>
    <submittedName>
        <fullName evidence="1">Uncharacterized protein</fullName>
    </submittedName>
</protein>
<accession>B9RRN9</accession>
<name>B9RRN9_RICCO</name>
<dbReference type="AlphaFoldDB" id="B9RRN9"/>
<organism evidence="1 2">
    <name type="scientific">Ricinus communis</name>
    <name type="common">Castor bean</name>
    <dbReference type="NCBI Taxonomy" id="3988"/>
    <lineage>
        <taxon>Eukaryota</taxon>
        <taxon>Viridiplantae</taxon>
        <taxon>Streptophyta</taxon>
        <taxon>Embryophyta</taxon>
        <taxon>Tracheophyta</taxon>
        <taxon>Spermatophyta</taxon>
        <taxon>Magnoliopsida</taxon>
        <taxon>eudicotyledons</taxon>
        <taxon>Gunneridae</taxon>
        <taxon>Pentapetalae</taxon>
        <taxon>rosids</taxon>
        <taxon>fabids</taxon>
        <taxon>Malpighiales</taxon>
        <taxon>Euphorbiaceae</taxon>
        <taxon>Acalyphoideae</taxon>
        <taxon>Acalypheae</taxon>
        <taxon>Ricinus</taxon>
    </lineage>
</organism>
<dbReference type="EMBL" id="EQ973806">
    <property type="protein sequence ID" value="EEF45963.1"/>
    <property type="molecule type" value="Genomic_DNA"/>
</dbReference>
<keyword evidence="2" id="KW-1185">Reference proteome</keyword>
<proteinExistence type="predicted"/>
<reference evidence="2" key="1">
    <citation type="journal article" date="2010" name="Nat. Biotechnol.">
        <title>Draft genome sequence of the oilseed species Ricinus communis.</title>
        <authorList>
            <person name="Chan A.P."/>
            <person name="Crabtree J."/>
            <person name="Zhao Q."/>
            <person name="Lorenzi H."/>
            <person name="Orvis J."/>
            <person name="Puiu D."/>
            <person name="Melake-Berhan A."/>
            <person name="Jones K.M."/>
            <person name="Redman J."/>
            <person name="Chen G."/>
            <person name="Cahoon E.B."/>
            <person name="Gedil M."/>
            <person name="Stanke M."/>
            <person name="Haas B.J."/>
            <person name="Wortman J.R."/>
            <person name="Fraser-Liggett C.M."/>
            <person name="Ravel J."/>
            <person name="Rabinowicz P.D."/>
        </authorList>
    </citation>
    <scope>NUCLEOTIDE SEQUENCE [LARGE SCALE GENOMIC DNA]</scope>
    <source>
        <strain evidence="2">cv. Hale</strain>
    </source>
</reference>
<dbReference type="Proteomes" id="UP000008311">
    <property type="component" value="Unassembled WGS sequence"/>
</dbReference>
<sequence>MMYDPKENLLREVDDEVMQCDNEVNEVGHKTKDTDAKQGDEIRNSIATTIWQDYVSRW</sequence>
<evidence type="ECO:0000313" key="1">
    <source>
        <dbReference type="EMBL" id="EEF45963.1"/>
    </source>
</evidence>
<dbReference type="InParanoid" id="B9RRN9"/>
<evidence type="ECO:0000313" key="2">
    <source>
        <dbReference type="Proteomes" id="UP000008311"/>
    </source>
</evidence>